<protein>
    <submittedName>
        <fullName evidence="2">Uncharacterized protein</fullName>
    </submittedName>
</protein>
<dbReference type="RefSeq" id="WP_182580184.1">
    <property type="nucleotide sequence ID" value="NZ_JACIUY010000042.1"/>
</dbReference>
<proteinExistence type="predicted"/>
<sequence>MVRKYSRRRAAKYINQNQLLPNHYTAKSLKQLEEAVRLVPKFSWHRYSKKQLDNFVEEVKTR</sequence>
<dbReference type="AlphaFoldDB" id="A0A7W3TYI1"/>
<dbReference type="Proteomes" id="UP000544052">
    <property type="component" value="Unassembled WGS sequence"/>
</dbReference>
<evidence type="ECO:0000313" key="2">
    <source>
        <dbReference type="EMBL" id="MBB1085385.1"/>
    </source>
</evidence>
<evidence type="ECO:0000313" key="3">
    <source>
        <dbReference type="Proteomes" id="UP000518255"/>
    </source>
</evidence>
<keyword evidence="4" id="KW-1185">Reference proteome</keyword>
<comment type="caution">
    <text evidence="2">The sequence shown here is derived from an EMBL/GenBank/DDBJ whole genome shotgun (WGS) entry which is preliminary data.</text>
</comment>
<accession>A0A7W3TYI1</accession>
<dbReference type="EMBL" id="JACIUY010000042">
    <property type="protein sequence ID" value="MBB1085385.1"/>
    <property type="molecule type" value="Genomic_DNA"/>
</dbReference>
<evidence type="ECO:0000313" key="1">
    <source>
        <dbReference type="EMBL" id="MBB1063199.1"/>
    </source>
</evidence>
<gene>
    <name evidence="2" type="ORF">H5R63_00960</name>
    <name evidence="1" type="ORF">H5R64_05400</name>
</gene>
<reference evidence="3 4" key="1">
    <citation type="submission" date="2020-07" db="EMBL/GenBank/DDBJ databases">
        <title>Description of Limosilactobacillus balticus sp. nov., Limosilactobacillus agrestis sp. nov., Limosilactobacillus albertensis sp. nov., Limosilactobacillus rudii sp. nov., Limosilactobacillus fastidiosus sp. nov., five novel Limosilactobacillus species isolated from the vertebrate gastrointestinal tract, and proposal of 6 subspecies of Limosilactobacillus reuteri adapted to the gastrointestinal tract of specific vertebrate hosts.</title>
        <authorList>
            <person name="Li F."/>
            <person name="Cheng C."/>
            <person name="Zheng J."/>
            <person name="Quevedo R.M."/>
            <person name="Li J."/>
            <person name="Roos S."/>
            <person name="Gaenzle M.G."/>
            <person name="Walter J."/>
        </authorList>
    </citation>
    <scope>NUCLEOTIDE SEQUENCE [LARGE SCALE GENOMIC DNA]</scope>
    <source>
        <strain evidence="2 3">WF-MA3-C</strain>
        <strain evidence="1 4">WF-MO7-1</strain>
    </source>
</reference>
<organism evidence="2 3">
    <name type="scientific">Limosilactobacillus fastidiosus</name>
    <dbReference type="NCBI Taxonomy" id="2759855"/>
    <lineage>
        <taxon>Bacteria</taxon>
        <taxon>Bacillati</taxon>
        <taxon>Bacillota</taxon>
        <taxon>Bacilli</taxon>
        <taxon>Lactobacillales</taxon>
        <taxon>Lactobacillaceae</taxon>
        <taxon>Limosilactobacillus</taxon>
    </lineage>
</organism>
<dbReference type="Proteomes" id="UP000518255">
    <property type="component" value="Unassembled WGS sequence"/>
</dbReference>
<name>A0A7W3TYI1_9LACO</name>
<evidence type="ECO:0000313" key="4">
    <source>
        <dbReference type="Proteomes" id="UP000544052"/>
    </source>
</evidence>
<dbReference type="EMBL" id="JACIUZ010000036">
    <property type="protein sequence ID" value="MBB1063199.1"/>
    <property type="molecule type" value="Genomic_DNA"/>
</dbReference>